<reference evidence="7" key="1">
    <citation type="submission" date="2018-06" db="EMBL/GenBank/DDBJ databases">
        <authorList>
            <person name="Zhirakovskaya E."/>
        </authorList>
    </citation>
    <scope>NUCLEOTIDE SEQUENCE</scope>
</reference>
<feature type="transmembrane region" description="Helical" evidence="6">
    <location>
        <begin position="107"/>
        <end position="129"/>
    </location>
</feature>
<protein>
    <recommendedName>
        <fullName evidence="8">Major facilitator superfamily (MFS) profile domain-containing protein</fullName>
    </recommendedName>
</protein>
<feature type="transmembrane region" description="Helical" evidence="6">
    <location>
        <begin position="52"/>
        <end position="73"/>
    </location>
</feature>
<evidence type="ECO:0000256" key="2">
    <source>
        <dbReference type="ARBA" id="ARBA00022475"/>
    </source>
</evidence>
<feature type="transmembrane region" description="Helical" evidence="6">
    <location>
        <begin position="294"/>
        <end position="315"/>
    </location>
</feature>
<gene>
    <name evidence="7" type="ORF">MNBD_ALPHA01-1829</name>
</gene>
<feature type="transmembrane region" description="Helical" evidence="6">
    <location>
        <begin position="362"/>
        <end position="384"/>
    </location>
</feature>
<dbReference type="Pfam" id="PF07690">
    <property type="entry name" value="MFS_1"/>
    <property type="match status" value="1"/>
</dbReference>
<evidence type="ECO:0000256" key="4">
    <source>
        <dbReference type="ARBA" id="ARBA00022989"/>
    </source>
</evidence>
<evidence type="ECO:0008006" key="8">
    <source>
        <dbReference type="Google" id="ProtNLM"/>
    </source>
</evidence>
<feature type="transmembrane region" description="Helical" evidence="6">
    <location>
        <begin position="270"/>
        <end position="288"/>
    </location>
</feature>
<feature type="transmembrane region" description="Helical" evidence="6">
    <location>
        <begin position="206"/>
        <end position="227"/>
    </location>
</feature>
<dbReference type="AlphaFoldDB" id="A0A3B0T523"/>
<name>A0A3B0T523_9ZZZZ</name>
<dbReference type="GO" id="GO:0005886">
    <property type="term" value="C:plasma membrane"/>
    <property type="evidence" value="ECO:0007669"/>
    <property type="project" value="UniProtKB-SubCell"/>
</dbReference>
<feature type="transmembrane region" description="Helical" evidence="6">
    <location>
        <begin position="80"/>
        <end position="101"/>
    </location>
</feature>
<keyword evidence="5 6" id="KW-0472">Membrane</keyword>
<dbReference type="GO" id="GO:0022857">
    <property type="term" value="F:transmembrane transporter activity"/>
    <property type="evidence" value="ECO:0007669"/>
    <property type="project" value="InterPro"/>
</dbReference>
<dbReference type="PANTHER" id="PTHR43124">
    <property type="entry name" value="PURINE EFFLUX PUMP PBUE"/>
    <property type="match status" value="1"/>
</dbReference>
<sequence>MNNTKEIDVNRAPTIAAVSLLAAITPAPAVLSPLLVGIYVTDLGISPQQGGYLIASELIGAALSTFSTLFLIGRVSWHRILYCSLAIIIFCYLLSVVITSIDVLMTVRFISGLALGTVMTLTIVVSGMMKNQERAFGFWSLGQIIFAVISFAIFPLIFPVIGLQGFFVIMAVMMSALLFPVRFMPRAGRAEHNKGFGGIPVKTKKLAPFGLLALFLFYAAIGGVWAYVERIADQAGFKADLIGYILSISSLAGVVGAAAATWVSKRYGRFLPSLCGYLLIAAGMLLLFGLESVLFYTLASLIFKFSWWFTAPYLLANMTNLDPSGRIAIIVNFVVACGMGLGPALAALVLDYTMSANGVYDYNAVIIFGVLCLFISFPLLCMVIRVNSQAEKQLSAAE</sequence>
<dbReference type="InterPro" id="IPR036259">
    <property type="entry name" value="MFS_trans_sf"/>
</dbReference>
<dbReference type="SUPFAM" id="SSF103473">
    <property type="entry name" value="MFS general substrate transporter"/>
    <property type="match status" value="1"/>
</dbReference>
<keyword evidence="4 6" id="KW-1133">Transmembrane helix</keyword>
<dbReference type="InterPro" id="IPR011701">
    <property type="entry name" value="MFS"/>
</dbReference>
<accession>A0A3B0T523</accession>
<proteinExistence type="predicted"/>
<dbReference type="EMBL" id="UOEJ01000156">
    <property type="protein sequence ID" value="VAW02036.1"/>
    <property type="molecule type" value="Genomic_DNA"/>
</dbReference>
<evidence type="ECO:0000256" key="1">
    <source>
        <dbReference type="ARBA" id="ARBA00004651"/>
    </source>
</evidence>
<feature type="transmembrane region" description="Helical" evidence="6">
    <location>
        <begin position="242"/>
        <end position="263"/>
    </location>
</feature>
<evidence type="ECO:0000256" key="5">
    <source>
        <dbReference type="ARBA" id="ARBA00023136"/>
    </source>
</evidence>
<feature type="transmembrane region" description="Helical" evidence="6">
    <location>
        <begin position="327"/>
        <end position="350"/>
    </location>
</feature>
<evidence type="ECO:0000256" key="6">
    <source>
        <dbReference type="SAM" id="Phobius"/>
    </source>
</evidence>
<dbReference type="PANTHER" id="PTHR43124:SF10">
    <property type="entry name" value="PURINE EFFLUX PUMP PBUE"/>
    <property type="match status" value="1"/>
</dbReference>
<keyword evidence="2" id="KW-1003">Cell membrane</keyword>
<evidence type="ECO:0000313" key="7">
    <source>
        <dbReference type="EMBL" id="VAW02036.1"/>
    </source>
</evidence>
<feature type="transmembrane region" description="Helical" evidence="6">
    <location>
        <begin position="164"/>
        <end position="185"/>
    </location>
</feature>
<organism evidence="7">
    <name type="scientific">hydrothermal vent metagenome</name>
    <dbReference type="NCBI Taxonomy" id="652676"/>
    <lineage>
        <taxon>unclassified sequences</taxon>
        <taxon>metagenomes</taxon>
        <taxon>ecological metagenomes</taxon>
    </lineage>
</organism>
<evidence type="ECO:0000256" key="3">
    <source>
        <dbReference type="ARBA" id="ARBA00022692"/>
    </source>
</evidence>
<feature type="transmembrane region" description="Helical" evidence="6">
    <location>
        <begin position="136"/>
        <end position="158"/>
    </location>
</feature>
<feature type="transmembrane region" description="Helical" evidence="6">
    <location>
        <begin position="12"/>
        <end position="40"/>
    </location>
</feature>
<dbReference type="InterPro" id="IPR050189">
    <property type="entry name" value="MFS_Efflux_Transporters"/>
</dbReference>
<comment type="subcellular location">
    <subcellularLocation>
        <location evidence="1">Cell membrane</location>
        <topology evidence="1">Multi-pass membrane protein</topology>
    </subcellularLocation>
</comment>
<dbReference type="Gene3D" id="1.20.1250.20">
    <property type="entry name" value="MFS general substrate transporter like domains"/>
    <property type="match status" value="2"/>
</dbReference>
<keyword evidence="3 6" id="KW-0812">Transmembrane</keyword>